<reference evidence="1" key="1">
    <citation type="submission" date="2020-07" db="EMBL/GenBank/DDBJ databases">
        <title>Huge and variable diversity of episymbiotic CPR bacteria and DPANN archaea in groundwater ecosystems.</title>
        <authorList>
            <person name="He C.Y."/>
            <person name="Keren R."/>
            <person name="Whittaker M."/>
            <person name="Farag I.F."/>
            <person name="Doudna J."/>
            <person name="Cate J.H.D."/>
            <person name="Banfield J.F."/>
        </authorList>
    </citation>
    <scope>NUCLEOTIDE SEQUENCE</scope>
    <source>
        <strain evidence="1">NC_groundwater_1813_Pr3_B-0.1um_71_17</strain>
    </source>
</reference>
<evidence type="ECO:0000313" key="2">
    <source>
        <dbReference type="Proteomes" id="UP000696931"/>
    </source>
</evidence>
<proteinExistence type="predicted"/>
<protein>
    <submittedName>
        <fullName evidence="1">DUF177 domain-containing protein</fullName>
    </submittedName>
</protein>
<dbReference type="Pfam" id="PF02620">
    <property type="entry name" value="YceD"/>
    <property type="match status" value="1"/>
</dbReference>
<name>A0A933WAK4_UNCEI</name>
<dbReference type="PANTHER" id="PTHR34374:SF1">
    <property type="entry name" value="LARGE RIBOSOMAL RNA SUBUNIT ACCUMULATION PROTEIN YCED HOMOLOG 1, CHLOROPLASTIC"/>
    <property type="match status" value="1"/>
</dbReference>
<dbReference type="AlphaFoldDB" id="A0A933WAK4"/>
<dbReference type="EMBL" id="JACRIW010000050">
    <property type="protein sequence ID" value="MBI5169379.1"/>
    <property type="molecule type" value="Genomic_DNA"/>
</dbReference>
<gene>
    <name evidence="1" type="ORF">HZA61_07830</name>
</gene>
<sequence>MTDFILDLATLKPTLNRVEVEATAQEVGLPEAEWRSRITGALRVEKSGSRVSVRGLLASSARLECVRCLNEFDLPVEVELSLFADQSGKSDRREEEALERDDYMLFHDGRRLDLRETVREMLLLELPITPHCREDCPGLCPKCGADLTVGPCNCTA</sequence>
<organism evidence="1 2">
    <name type="scientific">Eiseniibacteriota bacterium</name>
    <dbReference type="NCBI Taxonomy" id="2212470"/>
    <lineage>
        <taxon>Bacteria</taxon>
        <taxon>Candidatus Eiseniibacteriota</taxon>
    </lineage>
</organism>
<dbReference type="InterPro" id="IPR003772">
    <property type="entry name" value="YceD"/>
</dbReference>
<comment type="caution">
    <text evidence="1">The sequence shown here is derived from an EMBL/GenBank/DDBJ whole genome shotgun (WGS) entry which is preliminary data.</text>
</comment>
<dbReference type="Proteomes" id="UP000696931">
    <property type="component" value="Unassembled WGS sequence"/>
</dbReference>
<dbReference type="PANTHER" id="PTHR34374">
    <property type="entry name" value="LARGE RIBOSOMAL RNA SUBUNIT ACCUMULATION PROTEIN YCED HOMOLOG 1, CHLOROPLASTIC"/>
    <property type="match status" value="1"/>
</dbReference>
<evidence type="ECO:0000313" key="1">
    <source>
        <dbReference type="EMBL" id="MBI5169379.1"/>
    </source>
</evidence>
<accession>A0A933WAK4</accession>